<dbReference type="EnsemblMetazoa" id="CLYHEMT024496.1">
    <property type="protein sequence ID" value="CLYHEMP024496.1"/>
    <property type="gene ID" value="CLYHEMG024496"/>
</dbReference>
<reference evidence="1" key="1">
    <citation type="submission" date="2021-01" db="UniProtKB">
        <authorList>
            <consortium name="EnsemblMetazoa"/>
        </authorList>
    </citation>
    <scope>IDENTIFICATION</scope>
</reference>
<name>A0A7M5XM61_9CNID</name>
<evidence type="ECO:0000313" key="2">
    <source>
        <dbReference type="Proteomes" id="UP000594262"/>
    </source>
</evidence>
<proteinExistence type="predicted"/>
<dbReference type="AlphaFoldDB" id="A0A7M5XM61"/>
<sequence length="152" mass="17447">MSASPMVPILQSTSEHHLVGQHLPIQTTITLANISQYQRQSPWPTSPNTSDNHLGQHLPIPTTIPLAIISINQRQSPRPNISSPPISFAKFSCRYCYILDNILMVCFIQFFQKKSYYLNVVSFRFVCYENCTLHCTNYIYIHECAYSISLYV</sequence>
<dbReference type="Proteomes" id="UP000594262">
    <property type="component" value="Unplaced"/>
</dbReference>
<evidence type="ECO:0000313" key="1">
    <source>
        <dbReference type="EnsemblMetazoa" id="CLYHEMP024496.1"/>
    </source>
</evidence>
<protein>
    <submittedName>
        <fullName evidence="1">Uncharacterized protein</fullName>
    </submittedName>
</protein>
<organism evidence="1 2">
    <name type="scientific">Clytia hemisphaerica</name>
    <dbReference type="NCBI Taxonomy" id="252671"/>
    <lineage>
        <taxon>Eukaryota</taxon>
        <taxon>Metazoa</taxon>
        <taxon>Cnidaria</taxon>
        <taxon>Hydrozoa</taxon>
        <taxon>Hydroidolina</taxon>
        <taxon>Leptothecata</taxon>
        <taxon>Obeliida</taxon>
        <taxon>Clytiidae</taxon>
        <taxon>Clytia</taxon>
    </lineage>
</organism>
<accession>A0A7M5XM61</accession>
<keyword evidence="2" id="KW-1185">Reference proteome</keyword>